<sequence length="812" mass="92691">MAEAHSAVAFSFSITHEGWDVNFDREVLNLIWQSGIRSWKKRYFRFHNNIKSGVYPASLGSLWLTVIVVTAIHFAGYKVPYDPVGKVVPYLFASQILAHLAGCFVVGLLLWLVTIYAIRYVLKLLLMYKGWMYESRGPGSSISIQTKLWARAVKIFSGWHKPMLYSFQGSLPRLPLPSVHDTMQRYLRSARPLLDDENYKRMERLASEFEAGIGVKLQRYLILKSWWATNYVSDWWEEYVYLRGRSPIMVNSNFYGIDAILMHPTKLQSARAAGVIHSCLQYRRLIERQTLEPILVQGLVPLCSWQYERVFNTTRIPGIEADKIIHIQDSKHIVVYHKGKYFRLPIYYKNRLLQPCEIEVQIQSILDDKSTPYEGEEKLASLTAGERTHWAKTREEYFSKGINKQSLDAIEKSAFVVALDDVPYEFDKAHPEKLDNYGRILLHGKGYDRWFDKSFTLCIGNNGRIGFNAEHSWADAAVMSHLWEVVIMNEAPGIPADAPIMGTLWEFAIGTDVEVGYKEDGHTKGTPEFTPPAPSRLQWDLNPKCLEAIETSYLVAEELVNGVDLRIYVHDLYGKGFMKKSSMSPDAYIQMALQLAYYRDTGKFSLTYEASMTRLFREGRTETVRPCTIESAAWVKAMESKSSTVEEKHKLLMAAAAQHQRGYQNAMCGKGIDRHLFCLYVVSKYLEVDSPFLKHFRECELIHQTILQEVLSEPWKLSTSQTPHGQTSKLDLKKYPDCISAGGGFGPVADDGYGVSYIIAGEDMIFFHISSKYSSPATDSKRFAETIKGALMDMKNLFLEKKKLQSQANGFT</sequence>
<dbReference type="EMBL" id="NNAY01000414">
    <property type="protein sequence ID" value="OXU28580.1"/>
    <property type="molecule type" value="Genomic_DNA"/>
</dbReference>
<evidence type="ECO:0000256" key="12">
    <source>
        <dbReference type="ARBA" id="ARBA00023128"/>
    </source>
</evidence>
<evidence type="ECO:0000256" key="9">
    <source>
        <dbReference type="ARBA" id="ARBA00022832"/>
    </source>
</evidence>
<keyword evidence="7" id="KW-0808">Transferase</keyword>
<feature type="domain" description="Carnitine O-palmitoyltransferase N-terminal" evidence="19">
    <location>
        <begin position="1"/>
        <end position="46"/>
    </location>
</feature>
<dbReference type="InterPro" id="IPR032476">
    <property type="entry name" value="CPT_N"/>
</dbReference>
<dbReference type="AlphaFoldDB" id="A0A232FDJ0"/>
<dbReference type="Pfam" id="PF00755">
    <property type="entry name" value="Carn_acyltransf"/>
    <property type="match status" value="1"/>
</dbReference>
<evidence type="ECO:0000256" key="16">
    <source>
        <dbReference type="PIRSR" id="PIRSR600542-1"/>
    </source>
</evidence>
<evidence type="ECO:0000259" key="19">
    <source>
        <dbReference type="Pfam" id="PF16484"/>
    </source>
</evidence>
<evidence type="ECO:0000256" key="7">
    <source>
        <dbReference type="ARBA" id="ARBA00022679"/>
    </source>
</evidence>
<dbReference type="GO" id="GO:0009437">
    <property type="term" value="P:carnitine metabolic process"/>
    <property type="evidence" value="ECO:0007669"/>
    <property type="project" value="TreeGrafter"/>
</dbReference>
<gene>
    <name evidence="20" type="ORF">TSAR_004792</name>
</gene>
<comment type="pathway">
    <text evidence="3">Lipid metabolism; fatty acid beta-oxidation.</text>
</comment>
<evidence type="ECO:0000256" key="2">
    <source>
        <dbReference type="ARBA" id="ARBA00004325"/>
    </source>
</evidence>
<evidence type="ECO:0000256" key="5">
    <source>
        <dbReference type="ARBA" id="ARBA00013243"/>
    </source>
</evidence>
<dbReference type="Gene3D" id="3.30.559.10">
    <property type="entry name" value="Chloramphenicol acetyltransferase-like domain"/>
    <property type="match status" value="1"/>
</dbReference>
<dbReference type="PANTHER" id="PTHR22589:SF31">
    <property type="entry name" value="CARNITINE O-PALMITOYLTRANSFERASE"/>
    <property type="match status" value="1"/>
</dbReference>
<dbReference type="FunFam" id="3.30.559.70:FF:000001">
    <property type="entry name" value="Carnitine O-palmitoyltransferase 1, liver isoform"/>
    <property type="match status" value="1"/>
</dbReference>
<dbReference type="STRING" id="543379.A0A232FDJ0"/>
<dbReference type="GO" id="GO:0004095">
    <property type="term" value="F:carnitine O-palmitoyltransferase activity"/>
    <property type="evidence" value="ECO:0007669"/>
    <property type="project" value="UniProtKB-EC"/>
</dbReference>
<reference evidence="20 21" key="1">
    <citation type="journal article" date="2017" name="Curr. Biol.">
        <title>The Evolution of Venom by Co-option of Single-Copy Genes.</title>
        <authorList>
            <person name="Martinson E.O."/>
            <person name="Mrinalini"/>
            <person name="Kelkar Y.D."/>
            <person name="Chang C.H."/>
            <person name="Werren J.H."/>
        </authorList>
    </citation>
    <scope>NUCLEOTIDE SEQUENCE [LARGE SCALE GENOMIC DNA]</scope>
    <source>
        <strain evidence="20 21">Alberta</strain>
        <tissue evidence="20">Whole body</tissue>
    </source>
</reference>
<dbReference type="EC" id="2.3.1.21" evidence="5"/>
<keyword evidence="10 17" id="KW-1133">Transmembrane helix</keyword>
<dbReference type="FunFam" id="3.30.559.10:FF:000042">
    <property type="entry name" value="Carnitine Palmitoyl Transferase"/>
    <property type="match status" value="1"/>
</dbReference>
<dbReference type="InterPro" id="IPR023213">
    <property type="entry name" value="CAT-like_dom_sf"/>
</dbReference>
<evidence type="ECO:0000256" key="8">
    <source>
        <dbReference type="ARBA" id="ARBA00022692"/>
    </source>
</evidence>
<comment type="subcellular location">
    <subcellularLocation>
        <location evidence="1">Membrane</location>
        <topology evidence="1">Multi-pass membrane protein</topology>
    </subcellularLocation>
    <subcellularLocation>
        <location evidence="2">Mitochondrion membrane</location>
    </subcellularLocation>
</comment>
<keyword evidence="6" id="KW-0813">Transport</keyword>
<organism evidence="20 21">
    <name type="scientific">Trichomalopsis sarcophagae</name>
    <dbReference type="NCBI Taxonomy" id="543379"/>
    <lineage>
        <taxon>Eukaryota</taxon>
        <taxon>Metazoa</taxon>
        <taxon>Ecdysozoa</taxon>
        <taxon>Arthropoda</taxon>
        <taxon>Hexapoda</taxon>
        <taxon>Insecta</taxon>
        <taxon>Pterygota</taxon>
        <taxon>Neoptera</taxon>
        <taxon>Endopterygota</taxon>
        <taxon>Hymenoptera</taxon>
        <taxon>Apocrita</taxon>
        <taxon>Proctotrupomorpha</taxon>
        <taxon>Chalcidoidea</taxon>
        <taxon>Pteromalidae</taxon>
        <taxon>Pteromalinae</taxon>
        <taxon>Trichomalopsis</taxon>
    </lineage>
</organism>
<keyword evidence="11" id="KW-0443">Lipid metabolism</keyword>
<keyword evidence="12" id="KW-0496">Mitochondrion</keyword>
<evidence type="ECO:0000256" key="10">
    <source>
        <dbReference type="ARBA" id="ARBA00022989"/>
    </source>
</evidence>
<dbReference type="PANTHER" id="PTHR22589">
    <property type="entry name" value="CARNITINE O-ACYLTRANSFERASE"/>
    <property type="match status" value="1"/>
</dbReference>
<feature type="transmembrane region" description="Helical" evidence="17">
    <location>
        <begin position="54"/>
        <end position="76"/>
    </location>
</feature>
<feature type="transmembrane region" description="Helical" evidence="17">
    <location>
        <begin position="96"/>
        <end position="122"/>
    </location>
</feature>
<dbReference type="PROSITE" id="PS00439">
    <property type="entry name" value="ACYLTRANSF_C_1"/>
    <property type="match status" value="1"/>
</dbReference>
<evidence type="ECO:0000256" key="6">
    <source>
        <dbReference type="ARBA" id="ARBA00022448"/>
    </source>
</evidence>
<name>A0A232FDJ0_9HYME</name>
<keyword evidence="21" id="KW-1185">Reference proteome</keyword>
<keyword evidence="14" id="KW-0012">Acyltransferase</keyword>
<evidence type="ECO:0000256" key="1">
    <source>
        <dbReference type="ARBA" id="ARBA00004141"/>
    </source>
</evidence>
<accession>A0A232FDJ0</accession>
<evidence type="ECO:0000256" key="3">
    <source>
        <dbReference type="ARBA" id="ARBA00005005"/>
    </source>
</evidence>
<evidence type="ECO:0000313" key="21">
    <source>
        <dbReference type="Proteomes" id="UP000215335"/>
    </source>
</evidence>
<evidence type="ECO:0000313" key="20">
    <source>
        <dbReference type="EMBL" id="OXU28580.1"/>
    </source>
</evidence>
<dbReference type="GO" id="GO:0006635">
    <property type="term" value="P:fatty acid beta-oxidation"/>
    <property type="evidence" value="ECO:0007669"/>
    <property type="project" value="UniProtKB-UniPathway"/>
</dbReference>
<evidence type="ECO:0000256" key="15">
    <source>
        <dbReference type="ARBA" id="ARBA00048480"/>
    </source>
</evidence>
<keyword evidence="9" id="KW-0276">Fatty acid metabolism</keyword>
<evidence type="ECO:0000256" key="11">
    <source>
        <dbReference type="ARBA" id="ARBA00023098"/>
    </source>
</evidence>
<comment type="catalytic activity">
    <reaction evidence="15">
        <text>(R)-carnitine + hexadecanoyl-CoA = O-hexadecanoyl-(R)-carnitine + CoA</text>
        <dbReference type="Rhea" id="RHEA:12661"/>
        <dbReference type="ChEBI" id="CHEBI:16347"/>
        <dbReference type="ChEBI" id="CHEBI:17490"/>
        <dbReference type="ChEBI" id="CHEBI:57287"/>
        <dbReference type="ChEBI" id="CHEBI:57379"/>
        <dbReference type="EC" id="2.3.1.21"/>
    </reaction>
    <physiologicalReaction direction="left-to-right" evidence="15">
        <dbReference type="Rhea" id="RHEA:12662"/>
    </physiologicalReaction>
</comment>
<evidence type="ECO:0000256" key="14">
    <source>
        <dbReference type="ARBA" id="ARBA00023315"/>
    </source>
</evidence>
<dbReference type="OrthoDB" id="240216at2759"/>
<evidence type="ECO:0000256" key="17">
    <source>
        <dbReference type="SAM" id="Phobius"/>
    </source>
</evidence>
<proteinExistence type="inferred from homology"/>
<evidence type="ECO:0000256" key="4">
    <source>
        <dbReference type="ARBA" id="ARBA00005232"/>
    </source>
</evidence>
<protein>
    <recommendedName>
        <fullName evidence="5">carnitine O-palmitoyltransferase</fullName>
        <ecNumber evidence="5">2.3.1.21</ecNumber>
    </recommendedName>
</protein>
<feature type="active site" description="Proton acceptor" evidence="16">
    <location>
        <position position="471"/>
    </location>
</feature>
<dbReference type="SUPFAM" id="SSF52777">
    <property type="entry name" value="CoA-dependent acyltransferases"/>
    <property type="match status" value="2"/>
</dbReference>
<dbReference type="UniPathway" id="UPA00659"/>
<dbReference type="Gene3D" id="6.10.250.1760">
    <property type="match status" value="1"/>
</dbReference>
<dbReference type="InterPro" id="IPR042231">
    <property type="entry name" value="Cho/carn_acyl_trans_2"/>
</dbReference>
<comment type="similarity">
    <text evidence="4">Belongs to the carnitine/choline acetyltransferase family.</text>
</comment>
<dbReference type="InterPro" id="IPR039551">
    <property type="entry name" value="Cho/carn_acyl_trans"/>
</dbReference>
<dbReference type="Gene3D" id="3.30.559.70">
    <property type="entry name" value="Choline/Carnitine o-acyltransferase, domain 2"/>
    <property type="match status" value="1"/>
</dbReference>
<comment type="caution">
    <text evidence="20">The sequence shown here is derived from an EMBL/GenBank/DDBJ whole genome shotgun (WGS) entry which is preliminary data.</text>
</comment>
<evidence type="ECO:0000259" key="18">
    <source>
        <dbReference type="Pfam" id="PF00755"/>
    </source>
</evidence>
<evidence type="ECO:0000256" key="13">
    <source>
        <dbReference type="ARBA" id="ARBA00023136"/>
    </source>
</evidence>
<keyword evidence="13 17" id="KW-0472">Membrane</keyword>
<feature type="domain" description="Choline/carnitine acyltransferase" evidence="18">
    <location>
        <begin position="174"/>
        <end position="788"/>
    </location>
</feature>
<dbReference type="GO" id="GO:0031966">
    <property type="term" value="C:mitochondrial membrane"/>
    <property type="evidence" value="ECO:0007669"/>
    <property type="project" value="UniProtKB-SubCell"/>
</dbReference>
<dbReference type="InterPro" id="IPR000542">
    <property type="entry name" value="Carn_acyl_trans"/>
</dbReference>
<dbReference type="Pfam" id="PF16484">
    <property type="entry name" value="CPT_N"/>
    <property type="match status" value="1"/>
</dbReference>
<keyword evidence="8 17" id="KW-0812">Transmembrane</keyword>
<dbReference type="Proteomes" id="UP000215335">
    <property type="component" value="Unassembled WGS sequence"/>
</dbReference>